<keyword evidence="4" id="KW-0378">Hydrolase</keyword>
<dbReference type="SUPFAM" id="SSF53474">
    <property type="entry name" value="alpha/beta-Hydrolases"/>
    <property type="match status" value="1"/>
</dbReference>
<dbReference type="PROSITE" id="PS00131">
    <property type="entry name" value="CARBOXYPEPT_SER_SER"/>
    <property type="match status" value="1"/>
</dbReference>
<feature type="chain" id="PRO_5011965193" evidence="6">
    <location>
        <begin position="22"/>
        <end position="496"/>
    </location>
</feature>
<dbReference type="InterPro" id="IPR029058">
    <property type="entry name" value="AB_hydrolase_fold"/>
</dbReference>
<evidence type="ECO:0000256" key="5">
    <source>
        <dbReference type="ARBA" id="ARBA00023180"/>
    </source>
</evidence>
<proteinExistence type="predicted"/>
<keyword evidence="1 7" id="KW-0121">Carboxypeptidase</keyword>
<feature type="signal peptide" evidence="6">
    <location>
        <begin position="1"/>
        <end position="21"/>
    </location>
</feature>
<dbReference type="STRING" id="1028.SAMN05661096_03527"/>
<dbReference type="RefSeq" id="WP_085518655.1">
    <property type="nucleotide sequence ID" value="NZ_FXAW01000008.1"/>
</dbReference>
<dbReference type="GO" id="GO:0004185">
    <property type="term" value="F:serine-type carboxypeptidase activity"/>
    <property type="evidence" value="ECO:0007669"/>
    <property type="project" value="InterPro"/>
</dbReference>
<keyword evidence="3 6" id="KW-0732">Signal</keyword>
<gene>
    <name evidence="7" type="ORF">SAMN05661096_03527</name>
</gene>
<accession>A0A1X7L6R6</accession>
<dbReference type="PANTHER" id="PTHR11802">
    <property type="entry name" value="SERINE PROTEASE FAMILY S10 SERINE CARBOXYPEPTIDASE"/>
    <property type="match status" value="1"/>
</dbReference>
<reference evidence="8" key="1">
    <citation type="submission" date="2017-04" db="EMBL/GenBank/DDBJ databases">
        <authorList>
            <person name="Varghese N."/>
            <person name="Submissions S."/>
        </authorList>
    </citation>
    <scope>NUCLEOTIDE SEQUENCE [LARGE SCALE GENOMIC DNA]</scope>
    <source>
        <strain evidence="8">DSM 4125</strain>
    </source>
</reference>
<dbReference type="PANTHER" id="PTHR11802:SF3">
    <property type="entry name" value="RETINOID-INDUCIBLE SERINE CARBOXYPEPTIDASE"/>
    <property type="match status" value="1"/>
</dbReference>
<dbReference type="Gene3D" id="3.40.50.1820">
    <property type="entry name" value="alpha/beta hydrolase"/>
    <property type="match status" value="1"/>
</dbReference>
<keyword evidence="5" id="KW-0325">Glycoprotein</keyword>
<sequence length="496" mass="55814">MKNIKSIVLISLLFTGIAASAQKRKIAVDTIVVTSHTTTIEGQKVSYTATTGTQPVWNETGEPDATLFYTYYKRTDVQDGNRPLLISFNGGPGSASVWMHVAYTGPKILNIDAEGYPVQPYGFHENPHSILDVADIVFVNPANTGYSRTIPESGKDVNRDKFFGVNADIEYLAEWLNTFVTRHERWTSPKYLIGESYGGTRVSGLALALQEQQWMYLNGVILVSPADYTAINSDPAVSTAINFPYFTAAAWHHGVLPEALQSKDLLEILPESEEFAINTLMPALAKGGFLSEAEKQVVAEKMAYYSGLSEESILQHNLDVPTSFFWKELLRDETGQTIGRLDSRYLGIDKTEAGIAPDYSAELTSWLHSFTPAINSYIREELKFKTDIKYNMFGSVYPWDFDNNTTRDDLRKAMAENPYLNVMFQTGYYDGATTYFNSKYTMWQIDPSGKMKDRLSFKGYRSGHMMYLRKADLKTANDDLRKFIKESLPKGKSAKY</sequence>
<dbReference type="GO" id="GO:0006508">
    <property type="term" value="P:proteolysis"/>
    <property type="evidence" value="ECO:0007669"/>
    <property type="project" value="UniProtKB-KW"/>
</dbReference>
<dbReference type="InterPro" id="IPR001563">
    <property type="entry name" value="Peptidase_S10"/>
</dbReference>
<dbReference type="EMBL" id="FXAW01000008">
    <property type="protein sequence ID" value="SMG48819.1"/>
    <property type="molecule type" value="Genomic_DNA"/>
</dbReference>
<evidence type="ECO:0000256" key="2">
    <source>
        <dbReference type="ARBA" id="ARBA00022670"/>
    </source>
</evidence>
<name>A0A1X7L6R6_9BACT</name>
<evidence type="ECO:0000256" key="3">
    <source>
        <dbReference type="ARBA" id="ARBA00022729"/>
    </source>
</evidence>
<evidence type="ECO:0000256" key="4">
    <source>
        <dbReference type="ARBA" id="ARBA00022801"/>
    </source>
</evidence>
<dbReference type="OrthoDB" id="9770107at2"/>
<evidence type="ECO:0000313" key="8">
    <source>
        <dbReference type="Proteomes" id="UP000193804"/>
    </source>
</evidence>
<dbReference type="AlphaFoldDB" id="A0A1X7L6R6"/>
<protein>
    <submittedName>
        <fullName evidence="7">Carboxypeptidase C (Cathepsin A)</fullName>
    </submittedName>
</protein>
<evidence type="ECO:0000313" key="7">
    <source>
        <dbReference type="EMBL" id="SMG48819.1"/>
    </source>
</evidence>
<organism evidence="7 8">
    <name type="scientific">Marivirga sericea</name>
    <dbReference type="NCBI Taxonomy" id="1028"/>
    <lineage>
        <taxon>Bacteria</taxon>
        <taxon>Pseudomonadati</taxon>
        <taxon>Bacteroidota</taxon>
        <taxon>Cytophagia</taxon>
        <taxon>Cytophagales</taxon>
        <taxon>Marivirgaceae</taxon>
        <taxon>Marivirga</taxon>
    </lineage>
</organism>
<dbReference type="InterPro" id="IPR018202">
    <property type="entry name" value="Ser_caboxypep_ser_AS"/>
</dbReference>
<keyword evidence="2" id="KW-0645">Protease</keyword>
<dbReference type="Proteomes" id="UP000193804">
    <property type="component" value="Unassembled WGS sequence"/>
</dbReference>
<evidence type="ECO:0000256" key="1">
    <source>
        <dbReference type="ARBA" id="ARBA00022645"/>
    </source>
</evidence>
<dbReference type="Pfam" id="PF00450">
    <property type="entry name" value="Peptidase_S10"/>
    <property type="match status" value="1"/>
</dbReference>
<keyword evidence="8" id="KW-1185">Reference proteome</keyword>
<evidence type="ECO:0000256" key="6">
    <source>
        <dbReference type="SAM" id="SignalP"/>
    </source>
</evidence>